<gene>
    <name evidence="6" type="ORF">ACFSAH_12865</name>
</gene>
<dbReference type="InterPro" id="IPR017850">
    <property type="entry name" value="Alkaline_phosphatase_core_sf"/>
</dbReference>
<comment type="similarity">
    <text evidence="1">Belongs to the bacterial phospholipase C family.</text>
</comment>
<evidence type="ECO:0000256" key="4">
    <source>
        <dbReference type="SAM" id="Coils"/>
    </source>
</evidence>
<dbReference type="PANTHER" id="PTHR31956">
    <property type="entry name" value="NON-SPECIFIC PHOSPHOLIPASE C4-RELATED"/>
    <property type="match status" value="1"/>
</dbReference>
<keyword evidence="7" id="KW-1185">Reference proteome</keyword>
<protein>
    <recommendedName>
        <fullName evidence="2">phospholipase C</fullName>
        <ecNumber evidence="2">3.1.4.3</ecNumber>
    </recommendedName>
</protein>
<reference evidence="7" key="1">
    <citation type="journal article" date="2019" name="Int. J. Syst. Evol. Microbiol.">
        <title>The Global Catalogue of Microorganisms (GCM) 10K type strain sequencing project: providing services to taxonomists for standard genome sequencing and annotation.</title>
        <authorList>
            <consortium name="The Broad Institute Genomics Platform"/>
            <consortium name="The Broad Institute Genome Sequencing Center for Infectious Disease"/>
            <person name="Wu L."/>
            <person name="Ma J."/>
        </authorList>
    </citation>
    <scope>NUCLEOTIDE SEQUENCE [LARGE SCALE GENOMIC DNA]</scope>
    <source>
        <strain evidence="7">CCUG 53762</strain>
    </source>
</reference>
<evidence type="ECO:0000259" key="5">
    <source>
        <dbReference type="Pfam" id="PF05506"/>
    </source>
</evidence>
<proteinExistence type="inferred from homology"/>
<evidence type="ECO:0000313" key="7">
    <source>
        <dbReference type="Proteomes" id="UP001597118"/>
    </source>
</evidence>
<dbReference type="NCBIfam" id="TIGR03396">
    <property type="entry name" value="PC_PLC"/>
    <property type="match status" value="1"/>
</dbReference>
<dbReference type="RefSeq" id="WP_379663150.1">
    <property type="nucleotide sequence ID" value="NZ_JBHUDG010000019.1"/>
</dbReference>
<sequence>MDNRREFLRKSILLSGAAGMASVLPISIQKAMAIDPEPGSTFLDAEHIVILMQENRSFDHCLGTLSGVRGFNDPRAVNLPDGKPVWYQTNALGHTYAPFRLNIKDSKITWMGSLPHSRQSQVDAYNGGKYDKWLIAKRPGNKNYREMPLTLGYFTREDLPFHYAMADAFTVCDQNFCSAMTSTTPNRSFFWSGKITNTEKGRLKANIRNTDFGYAKQRWKTFPELLQDNGINWGFYQSDLSCGGDYVGDERSWFANFGCNNLEHFEAYKVKFREGNIRSYEKQIDKLPKEIEALENRTPKNQEDAYKIQAAIKNKQKALENAKAQLEVWNRENWEKLDARSKELYKRAFIINDSDPNHRALEKHTYKDGNEKREMVIPKGDLFYQFRKDVKAGKLPTVSWLAGPKNFSDHPSAPWYGAWYVSEVLDILTQNPEVWKKTIFIVTYDENDGYYDHIPPFSIPDNNKPETGKLSAGIDSEVEHVRLENELAQGVPKKEAREAPIGLGFRVPMYIASPWSRGGKVCSEVFDHTSTLQFLEQFVNRKYKKNIRLENISEWRRTICGDLTSVFSPFDPKDKTLPFLNRNQFVESIYSAQFKNEPKDFIKLTDIDINNVKKGKALSGFTHVQEKGNRKSCAIPYQLDAPASLNAAKDTFGISFSAAKDVFGEKSAGAPFTVYAPSVFKDEAGQNAPYKNWSFAVKAGDIISYNFPLAAFENKEYHLRLHGPNGFFREFKGNEHDPILSVSIQPEINKLTKKASDKAIITLSNKGKTDVNISIKDISYNTLKPIDTLVMANSNKVVIIDLSKTQGWYDLEVSASKNSAYKQRLAGRVENGKESITDPLIGKA</sequence>
<evidence type="ECO:0000256" key="1">
    <source>
        <dbReference type="ARBA" id="ARBA00009717"/>
    </source>
</evidence>
<dbReference type="EC" id="3.1.4.3" evidence="2"/>
<dbReference type="PROSITE" id="PS51318">
    <property type="entry name" value="TAT"/>
    <property type="match status" value="1"/>
</dbReference>
<dbReference type="InterPro" id="IPR007312">
    <property type="entry name" value="Phosphoesterase"/>
</dbReference>
<feature type="domain" description="Bacterial phospholipase C C-terminal" evidence="5">
    <location>
        <begin position="632"/>
        <end position="734"/>
    </location>
</feature>
<feature type="domain" description="Bacterial phospholipase C C-terminal" evidence="5">
    <location>
        <begin position="758"/>
        <end position="828"/>
    </location>
</feature>
<evidence type="ECO:0000256" key="2">
    <source>
        <dbReference type="ARBA" id="ARBA00012018"/>
    </source>
</evidence>
<name>A0ABW4IFN2_9SPHI</name>
<dbReference type="EMBL" id="JBHUDG010000019">
    <property type="protein sequence ID" value="MFD1630774.1"/>
    <property type="molecule type" value="Genomic_DNA"/>
</dbReference>
<accession>A0ABW4IFN2</accession>
<dbReference type="InterPro" id="IPR008475">
    <property type="entry name" value="PLipase_C_C"/>
</dbReference>
<dbReference type="Pfam" id="PF04185">
    <property type="entry name" value="Phosphoesterase"/>
    <property type="match status" value="2"/>
</dbReference>
<dbReference type="InterPro" id="IPR017767">
    <property type="entry name" value="PC-PLC"/>
</dbReference>
<dbReference type="Gene3D" id="3.40.720.10">
    <property type="entry name" value="Alkaline Phosphatase, subunit A"/>
    <property type="match status" value="2"/>
</dbReference>
<organism evidence="6 7">
    <name type="scientific">Pseudopedobacter beijingensis</name>
    <dbReference type="NCBI Taxonomy" id="1207056"/>
    <lineage>
        <taxon>Bacteria</taxon>
        <taxon>Pseudomonadati</taxon>
        <taxon>Bacteroidota</taxon>
        <taxon>Sphingobacteriia</taxon>
        <taxon>Sphingobacteriales</taxon>
        <taxon>Sphingobacteriaceae</taxon>
        <taxon>Pseudopedobacter</taxon>
    </lineage>
</organism>
<dbReference type="Proteomes" id="UP001597118">
    <property type="component" value="Unassembled WGS sequence"/>
</dbReference>
<dbReference type="SUPFAM" id="SSF53649">
    <property type="entry name" value="Alkaline phosphatase-like"/>
    <property type="match status" value="1"/>
</dbReference>
<comment type="caution">
    <text evidence="6">The sequence shown here is derived from an EMBL/GenBank/DDBJ whole genome shotgun (WGS) entry which is preliminary data.</text>
</comment>
<keyword evidence="3" id="KW-0378">Hydrolase</keyword>
<keyword evidence="4" id="KW-0175">Coiled coil</keyword>
<evidence type="ECO:0000313" key="6">
    <source>
        <dbReference type="EMBL" id="MFD1630774.1"/>
    </source>
</evidence>
<feature type="coiled-coil region" evidence="4">
    <location>
        <begin position="277"/>
        <end position="332"/>
    </location>
</feature>
<dbReference type="Pfam" id="PF05506">
    <property type="entry name" value="PLipase_C_C"/>
    <property type="match status" value="2"/>
</dbReference>
<dbReference type="InterPro" id="IPR006311">
    <property type="entry name" value="TAT_signal"/>
</dbReference>
<evidence type="ECO:0000256" key="3">
    <source>
        <dbReference type="ARBA" id="ARBA00022801"/>
    </source>
</evidence>
<dbReference type="PANTHER" id="PTHR31956:SF1">
    <property type="entry name" value="NON-SPECIFIC PHOSPHOLIPASE C1"/>
    <property type="match status" value="1"/>
</dbReference>